<proteinExistence type="predicted"/>
<feature type="region of interest" description="Disordered" evidence="1">
    <location>
        <begin position="37"/>
        <end position="97"/>
    </location>
</feature>
<feature type="transmembrane region" description="Helical" evidence="2">
    <location>
        <begin position="427"/>
        <end position="446"/>
    </location>
</feature>
<keyword evidence="2" id="KW-0472">Membrane</keyword>
<dbReference type="PANTHER" id="PTHR39077">
    <property type="entry name" value="DUF4793 DOMAIN-CONTAINING PROTEIN"/>
    <property type="match status" value="1"/>
</dbReference>
<reference evidence="4 5" key="1">
    <citation type="submission" date="2019-05" db="EMBL/GenBank/DDBJ databases">
        <title>Another draft genome of Portunus trituberculatus and its Hox gene families provides insights of decapod evolution.</title>
        <authorList>
            <person name="Jeong J.-H."/>
            <person name="Song I."/>
            <person name="Kim S."/>
            <person name="Choi T."/>
            <person name="Kim D."/>
            <person name="Ryu S."/>
            <person name="Kim W."/>
        </authorList>
    </citation>
    <scope>NUCLEOTIDE SEQUENCE [LARGE SCALE GENOMIC DNA]</scope>
    <source>
        <tissue evidence="4">Muscle</tissue>
    </source>
</reference>
<feature type="compositionally biased region" description="Basic and acidic residues" evidence="1">
    <location>
        <begin position="47"/>
        <end position="58"/>
    </location>
</feature>
<feature type="region of interest" description="Disordered" evidence="1">
    <location>
        <begin position="127"/>
        <end position="244"/>
    </location>
</feature>
<sequence>MTEPCVSHRWSGGQLMILRGVENLHRCAWIGEKDSAENLAEDDDDISNERHRQEELARMRRPSVYQASDDYTDPEASIGAEATGPKAQPLHSEERRQGITKLLRKALKMSKDKGEILKILHSQDKNRNSMKVKQDGDLAINSNTKPSTKVMLANQGTSHDGETSVPGGEPTPAEDGDLTTPSTPRRGRKNRRLKDELRQRRLNKRRRKKGNTRDKNLTEELLPANTRHRRDVEEEEEENTDGAFEELDTEDVVDLLTDDKSHKIPAEERALGAQVFFPEGLKYERGTVNQTTANDHSREEEVSSFSSSEEALASCEGVIINLQLVPYRRCNYQSLDLNKISYDIPITGTYYFVFSSDNEIYVNDLYFNVTMERVVYNVSKREELCTNTTDCLMPLGFWSNDQTVVEVPPEATWNHSYVMDVKCEPRVYVYLSFLLLVPLLIMCCAFY</sequence>
<dbReference type="AlphaFoldDB" id="A0A5B7DZ88"/>
<organism evidence="4 5">
    <name type="scientific">Portunus trituberculatus</name>
    <name type="common">Swimming crab</name>
    <name type="synonym">Neptunus trituberculatus</name>
    <dbReference type="NCBI Taxonomy" id="210409"/>
    <lineage>
        <taxon>Eukaryota</taxon>
        <taxon>Metazoa</taxon>
        <taxon>Ecdysozoa</taxon>
        <taxon>Arthropoda</taxon>
        <taxon>Crustacea</taxon>
        <taxon>Multicrustacea</taxon>
        <taxon>Malacostraca</taxon>
        <taxon>Eumalacostraca</taxon>
        <taxon>Eucarida</taxon>
        <taxon>Decapoda</taxon>
        <taxon>Pleocyemata</taxon>
        <taxon>Brachyura</taxon>
        <taxon>Eubrachyura</taxon>
        <taxon>Portunoidea</taxon>
        <taxon>Portunidae</taxon>
        <taxon>Portuninae</taxon>
        <taxon>Portunus</taxon>
    </lineage>
</organism>
<protein>
    <recommendedName>
        <fullName evidence="3">E3 ubiquitin-protein ligase APD1-4 middle domain-containing protein</fullName>
    </recommendedName>
</protein>
<name>A0A5B7DZ88_PORTR</name>
<evidence type="ECO:0000259" key="3">
    <source>
        <dbReference type="Pfam" id="PF16041"/>
    </source>
</evidence>
<dbReference type="InterPro" id="IPR032010">
    <property type="entry name" value="APD1-4_M"/>
</dbReference>
<feature type="compositionally biased region" description="Basic residues" evidence="1">
    <location>
        <begin position="200"/>
        <end position="210"/>
    </location>
</feature>
<feature type="compositionally biased region" description="Acidic residues" evidence="1">
    <location>
        <begin position="233"/>
        <end position="244"/>
    </location>
</feature>
<comment type="caution">
    <text evidence="4">The sequence shown here is derived from an EMBL/GenBank/DDBJ whole genome shotgun (WGS) entry which is preliminary data.</text>
</comment>
<dbReference type="PANTHER" id="PTHR39077:SF1">
    <property type="entry name" value="E3 UBIQUITIN-PROTEIN LIGASE APD1-4 MIDDLE DOMAIN-CONTAINING PROTEIN"/>
    <property type="match status" value="1"/>
</dbReference>
<keyword evidence="2" id="KW-1133">Transmembrane helix</keyword>
<evidence type="ECO:0000256" key="2">
    <source>
        <dbReference type="SAM" id="Phobius"/>
    </source>
</evidence>
<dbReference type="EMBL" id="VSRR010001594">
    <property type="protein sequence ID" value="MPC26397.1"/>
    <property type="molecule type" value="Genomic_DNA"/>
</dbReference>
<dbReference type="Pfam" id="PF16041">
    <property type="entry name" value="APD1-4_M"/>
    <property type="match status" value="1"/>
</dbReference>
<accession>A0A5B7DZ88</accession>
<keyword evidence="2" id="KW-0812">Transmembrane</keyword>
<feature type="compositionally biased region" description="Basic and acidic residues" evidence="1">
    <location>
        <begin position="127"/>
        <end position="136"/>
    </location>
</feature>
<evidence type="ECO:0000313" key="5">
    <source>
        <dbReference type="Proteomes" id="UP000324222"/>
    </source>
</evidence>
<feature type="domain" description="E3 ubiquitin-protein ligase APD1-4 middle" evidence="3">
    <location>
        <begin position="340"/>
        <end position="444"/>
    </location>
</feature>
<keyword evidence="5" id="KW-1185">Reference proteome</keyword>
<gene>
    <name evidence="4" type="ORF">E2C01_019533</name>
</gene>
<evidence type="ECO:0000256" key="1">
    <source>
        <dbReference type="SAM" id="MobiDB-lite"/>
    </source>
</evidence>
<dbReference type="OrthoDB" id="6375539at2759"/>
<evidence type="ECO:0000313" key="4">
    <source>
        <dbReference type="EMBL" id="MPC26397.1"/>
    </source>
</evidence>
<dbReference type="Proteomes" id="UP000324222">
    <property type="component" value="Unassembled WGS sequence"/>
</dbReference>